<proteinExistence type="predicted"/>
<keyword evidence="1" id="KW-1133">Transmembrane helix</keyword>
<dbReference type="AlphaFoldDB" id="A0A9P8L861"/>
<feature type="transmembrane region" description="Helical" evidence="1">
    <location>
        <begin position="246"/>
        <end position="271"/>
    </location>
</feature>
<feature type="transmembrane region" description="Helical" evidence="1">
    <location>
        <begin position="130"/>
        <end position="151"/>
    </location>
</feature>
<comment type="caution">
    <text evidence="2">The sequence shown here is derived from an EMBL/GenBank/DDBJ whole genome shotgun (WGS) entry which is preliminary data.</text>
</comment>
<protein>
    <submittedName>
        <fullName evidence="2">Uncharacterized protein</fullName>
    </submittedName>
</protein>
<evidence type="ECO:0000313" key="2">
    <source>
        <dbReference type="EMBL" id="KAH0556032.1"/>
    </source>
</evidence>
<organism evidence="2 3">
    <name type="scientific">Trichoglossum hirsutum</name>
    <dbReference type="NCBI Taxonomy" id="265104"/>
    <lineage>
        <taxon>Eukaryota</taxon>
        <taxon>Fungi</taxon>
        <taxon>Dikarya</taxon>
        <taxon>Ascomycota</taxon>
        <taxon>Pezizomycotina</taxon>
        <taxon>Geoglossomycetes</taxon>
        <taxon>Geoglossales</taxon>
        <taxon>Geoglossaceae</taxon>
        <taxon>Trichoglossum</taxon>
    </lineage>
</organism>
<gene>
    <name evidence="2" type="ORF">GP486_006025</name>
</gene>
<feature type="transmembrane region" description="Helical" evidence="1">
    <location>
        <begin position="31"/>
        <end position="51"/>
    </location>
</feature>
<keyword evidence="3" id="KW-1185">Reference proteome</keyword>
<accession>A0A9P8L861</accession>
<feature type="transmembrane region" description="Helical" evidence="1">
    <location>
        <begin position="157"/>
        <end position="179"/>
    </location>
</feature>
<dbReference type="EMBL" id="JAGHQM010001257">
    <property type="protein sequence ID" value="KAH0556032.1"/>
    <property type="molecule type" value="Genomic_DNA"/>
</dbReference>
<name>A0A9P8L861_9PEZI</name>
<reference evidence="2" key="1">
    <citation type="submission" date="2021-03" db="EMBL/GenBank/DDBJ databases">
        <title>Comparative genomics and phylogenomic investigation of the class Geoglossomycetes provide insights into ecological specialization and systematics.</title>
        <authorList>
            <person name="Melie T."/>
            <person name="Pirro S."/>
            <person name="Miller A.N."/>
            <person name="Quandt A."/>
        </authorList>
    </citation>
    <scope>NUCLEOTIDE SEQUENCE</scope>
    <source>
        <strain evidence="2">CAQ_001_2017</strain>
    </source>
</reference>
<feature type="transmembrane region" description="Helical" evidence="1">
    <location>
        <begin position="338"/>
        <end position="361"/>
    </location>
</feature>
<keyword evidence="1" id="KW-0812">Transmembrane</keyword>
<keyword evidence="1" id="KW-0472">Membrane</keyword>
<evidence type="ECO:0000313" key="3">
    <source>
        <dbReference type="Proteomes" id="UP000750711"/>
    </source>
</evidence>
<sequence length="382" mass="41608">MLSGLVKRGLTIAQAPPNDRPHTPDDVTAKAVMLLTIAVFVFAMSLVGYVYQEVIATLAIIEEPSATAYIITDSDSCDPDSPLLSTSEKAGEATEPEVHLVRNRLITSSFRATLHHLRSRDGWTGPFRGAVIRLVYCFALVVAVTIITALIPALPSTAATIIAVVLCSRLDLAWNNIVISERSPKYWFRRLPSLNAWFKVIPAAALYALADQLVVVLPAQLARMIGLRNVIDRLANGPADPAERRALMHAACHGGIAVLLVGVAVMVLVLFPAGVTLTRVQASLLPDTEESIVPFDRTFRGKVVPEIVGGSGVVGILDAWRTFGWSSRIRLLRVYAKVAAIQIALFTLFVIAMFTEIVHFFPEFHVAFKLWVNGMHETNPAA</sequence>
<dbReference type="Proteomes" id="UP000750711">
    <property type="component" value="Unassembled WGS sequence"/>
</dbReference>
<evidence type="ECO:0000256" key="1">
    <source>
        <dbReference type="SAM" id="Phobius"/>
    </source>
</evidence>